<comment type="subunit">
    <text evidence="3">Homotrimer.</text>
</comment>
<gene>
    <name evidence="6" type="ORF">GCM10009839_13370</name>
</gene>
<evidence type="ECO:0000256" key="1">
    <source>
        <dbReference type="ARBA" id="ARBA00004761"/>
    </source>
</evidence>
<keyword evidence="7" id="KW-1185">Reference proteome</keyword>
<evidence type="ECO:0000313" key="7">
    <source>
        <dbReference type="Proteomes" id="UP001500751"/>
    </source>
</evidence>
<dbReference type="SUPFAM" id="SSF51569">
    <property type="entry name" value="Aldolase"/>
    <property type="match status" value="1"/>
</dbReference>
<dbReference type="EMBL" id="BAAAQN010000005">
    <property type="protein sequence ID" value="GAA2018483.1"/>
    <property type="molecule type" value="Genomic_DNA"/>
</dbReference>
<evidence type="ECO:0000313" key="6">
    <source>
        <dbReference type="EMBL" id="GAA2018483.1"/>
    </source>
</evidence>
<dbReference type="Proteomes" id="UP001500751">
    <property type="component" value="Unassembled WGS sequence"/>
</dbReference>
<keyword evidence="5" id="KW-0119">Carbohydrate metabolism</keyword>
<organism evidence="6 7">
    <name type="scientific">Catenulispora yoronensis</name>
    <dbReference type="NCBI Taxonomy" id="450799"/>
    <lineage>
        <taxon>Bacteria</taxon>
        <taxon>Bacillati</taxon>
        <taxon>Actinomycetota</taxon>
        <taxon>Actinomycetes</taxon>
        <taxon>Catenulisporales</taxon>
        <taxon>Catenulisporaceae</taxon>
        <taxon>Catenulispora</taxon>
    </lineage>
</organism>
<name>A0ABN2TSS1_9ACTN</name>
<dbReference type="Gene3D" id="3.20.20.70">
    <property type="entry name" value="Aldolase class I"/>
    <property type="match status" value="1"/>
</dbReference>
<sequence>MVTPGIAGVDRDQAAESQLWFDRALRDSPVMAILRGHGPERTVDLARRAWSAGIDLIEVPLQSATDLESLRAVCALAAENGHSVGAGTVITHEQVDAARRAGASFIVSPGLDADIVRAGLAAGLHPLPGVATATEIQQAVALGLRWLKAFPATGLGTAWFQAMRGPFPRISLVAVGGVDAVNADGFFAAGADAIAVGSALADPSQLERLAEYVRST</sequence>
<comment type="similarity">
    <text evidence="2">Belongs to the KHG/KDPG aldolase family.</text>
</comment>
<evidence type="ECO:0000256" key="5">
    <source>
        <dbReference type="ARBA" id="ARBA00023277"/>
    </source>
</evidence>
<dbReference type="PANTHER" id="PTHR30246">
    <property type="entry name" value="2-KETO-3-DEOXY-6-PHOSPHOGLUCONATE ALDOLASE"/>
    <property type="match status" value="1"/>
</dbReference>
<dbReference type="InterPro" id="IPR013785">
    <property type="entry name" value="Aldolase_TIM"/>
</dbReference>
<evidence type="ECO:0000256" key="2">
    <source>
        <dbReference type="ARBA" id="ARBA00006906"/>
    </source>
</evidence>
<dbReference type="Pfam" id="PF01081">
    <property type="entry name" value="Aldolase"/>
    <property type="match status" value="1"/>
</dbReference>
<reference evidence="6 7" key="1">
    <citation type="journal article" date="2019" name="Int. J. Syst. Evol. Microbiol.">
        <title>The Global Catalogue of Microorganisms (GCM) 10K type strain sequencing project: providing services to taxonomists for standard genome sequencing and annotation.</title>
        <authorList>
            <consortium name="The Broad Institute Genomics Platform"/>
            <consortium name="The Broad Institute Genome Sequencing Center for Infectious Disease"/>
            <person name="Wu L."/>
            <person name="Ma J."/>
        </authorList>
    </citation>
    <scope>NUCLEOTIDE SEQUENCE [LARGE SCALE GENOMIC DNA]</scope>
    <source>
        <strain evidence="6 7">JCM 16014</strain>
    </source>
</reference>
<dbReference type="PANTHER" id="PTHR30246:SF1">
    <property type="entry name" value="2-DEHYDRO-3-DEOXY-6-PHOSPHOGALACTONATE ALDOLASE-RELATED"/>
    <property type="match status" value="1"/>
</dbReference>
<evidence type="ECO:0000256" key="4">
    <source>
        <dbReference type="ARBA" id="ARBA00023239"/>
    </source>
</evidence>
<dbReference type="CDD" id="cd00452">
    <property type="entry name" value="KDPG_aldolase"/>
    <property type="match status" value="1"/>
</dbReference>
<keyword evidence="4" id="KW-0456">Lyase</keyword>
<accession>A0ABN2TSS1</accession>
<proteinExistence type="inferred from homology"/>
<dbReference type="RefSeq" id="WP_344664609.1">
    <property type="nucleotide sequence ID" value="NZ_BAAAQN010000005.1"/>
</dbReference>
<dbReference type="InterPro" id="IPR000887">
    <property type="entry name" value="Aldlse_KDPG_KHG"/>
</dbReference>
<comment type="pathway">
    <text evidence="1">Carbohydrate acid metabolism.</text>
</comment>
<comment type="caution">
    <text evidence="6">The sequence shown here is derived from an EMBL/GenBank/DDBJ whole genome shotgun (WGS) entry which is preliminary data.</text>
</comment>
<protein>
    <submittedName>
        <fullName evidence="6">2-dehydro-3-deoxy-6-phosphogalactonate aldolase</fullName>
    </submittedName>
</protein>
<evidence type="ECO:0000256" key="3">
    <source>
        <dbReference type="ARBA" id="ARBA00011233"/>
    </source>
</evidence>